<evidence type="ECO:0000256" key="6">
    <source>
        <dbReference type="SAM" id="Phobius"/>
    </source>
</evidence>
<evidence type="ECO:0000256" key="2">
    <source>
        <dbReference type="ARBA" id="ARBA00022475"/>
    </source>
</evidence>
<name>A0ABU5ZUH4_9FLAO</name>
<evidence type="ECO:0000259" key="8">
    <source>
        <dbReference type="Pfam" id="PF12704"/>
    </source>
</evidence>
<evidence type="ECO:0000256" key="5">
    <source>
        <dbReference type="ARBA" id="ARBA00023136"/>
    </source>
</evidence>
<feature type="transmembrane region" description="Helical" evidence="6">
    <location>
        <begin position="341"/>
        <end position="362"/>
    </location>
</feature>
<keyword evidence="3 6" id="KW-0812">Transmembrane</keyword>
<evidence type="ECO:0000313" key="9">
    <source>
        <dbReference type="EMBL" id="MEB3345649.1"/>
    </source>
</evidence>
<reference evidence="9 10" key="1">
    <citation type="journal article" date="2013" name="Int. J. Syst. Evol. Microbiol.">
        <title>Aquimarina gracilis sp. nov., isolated from the gut microflora of a mussel, Mytilus coruscus, and emended description of Aquimarina spongiae.</title>
        <authorList>
            <person name="Park S.C."/>
            <person name="Choe H.N."/>
            <person name="Baik K.S."/>
            <person name="Seong C.N."/>
        </authorList>
    </citation>
    <scope>NUCLEOTIDE SEQUENCE [LARGE SCALE GENOMIC DNA]</scope>
    <source>
        <strain evidence="9 10">PSC32</strain>
    </source>
</reference>
<sequence>MIFNYLKITFSVLKRNRFYSFIVFFGICFTLTIIVLLSSIFSQLFGAGYPEGDINKKLYVLTILEIDKETNLSRTGGFSPYFANNFLKEMKTPDKVSIVSGGNVSNTYLNNKKIKYTYKYTDAEFWDINSFDFIEGRPFGVKDIADNRNLIVISDEFKEEYFGNVEKVVGKKVIINDLSYEVAGVVKESSNLREVVYANVYLPHDLNKNSQSNTDIVGNYRAIFMASDKSSTSLIKKEYSQILKNAAANAGAANKELISHADTFLEVYTRNTFGNIFNDSGTSKFYTILGILILIFLFLPALTLINLILTKMSERADEIAIRKSVGASSLQIFFQFIVENIMINLLGAIFALLLSFVLIKVIDAYFFEKINLTLNWFVLLVTLILSLVFSLISGAYPAYRLSKMEPIGILKSNS</sequence>
<dbReference type="InterPro" id="IPR025857">
    <property type="entry name" value="MacB_PCD"/>
</dbReference>
<accession>A0ABU5ZUH4</accession>
<keyword evidence="5 6" id="KW-0472">Membrane</keyword>
<keyword evidence="2" id="KW-1003">Cell membrane</keyword>
<dbReference type="Pfam" id="PF02687">
    <property type="entry name" value="FtsX"/>
    <property type="match status" value="1"/>
</dbReference>
<keyword evidence="4 6" id="KW-1133">Transmembrane helix</keyword>
<evidence type="ECO:0000256" key="4">
    <source>
        <dbReference type="ARBA" id="ARBA00022989"/>
    </source>
</evidence>
<feature type="transmembrane region" description="Helical" evidence="6">
    <location>
        <begin position="285"/>
        <end position="309"/>
    </location>
</feature>
<dbReference type="InterPro" id="IPR050250">
    <property type="entry name" value="Macrolide_Exporter_MacB"/>
</dbReference>
<dbReference type="Pfam" id="PF12704">
    <property type="entry name" value="MacB_PCD"/>
    <property type="match status" value="1"/>
</dbReference>
<feature type="domain" description="MacB-like periplasmic core" evidence="8">
    <location>
        <begin position="56"/>
        <end position="232"/>
    </location>
</feature>
<feature type="domain" description="ABC3 transporter permease C-terminal" evidence="7">
    <location>
        <begin position="291"/>
        <end position="406"/>
    </location>
</feature>
<dbReference type="PANTHER" id="PTHR30572">
    <property type="entry name" value="MEMBRANE COMPONENT OF TRANSPORTER-RELATED"/>
    <property type="match status" value="1"/>
</dbReference>
<dbReference type="InterPro" id="IPR003838">
    <property type="entry name" value="ABC3_permease_C"/>
</dbReference>
<protein>
    <submittedName>
        <fullName evidence="9">FtsX-like permease family protein</fullName>
    </submittedName>
</protein>
<dbReference type="Proteomes" id="UP001327027">
    <property type="component" value="Unassembled WGS sequence"/>
</dbReference>
<gene>
    <name evidence="9" type="ORF">U6A24_09270</name>
</gene>
<evidence type="ECO:0000259" key="7">
    <source>
        <dbReference type="Pfam" id="PF02687"/>
    </source>
</evidence>
<organism evidence="9 10">
    <name type="scientific">Aquimarina gracilis</name>
    <dbReference type="NCBI Taxonomy" id="874422"/>
    <lineage>
        <taxon>Bacteria</taxon>
        <taxon>Pseudomonadati</taxon>
        <taxon>Bacteroidota</taxon>
        <taxon>Flavobacteriia</taxon>
        <taxon>Flavobacteriales</taxon>
        <taxon>Flavobacteriaceae</taxon>
        <taxon>Aquimarina</taxon>
    </lineage>
</organism>
<evidence type="ECO:0000256" key="1">
    <source>
        <dbReference type="ARBA" id="ARBA00004651"/>
    </source>
</evidence>
<feature type="transmembrane region" description="Helical" evidence="6">
    <location>
        <begin position="21"/>
        <end position="41"/>
    </location>
</feature>
<feature type="transmembrane region" description="Helical" evidence="6">
    <location>
        <begin position="374"/>
        <end position="396"/>
    </location>
</feature>
<evidence type="ECO:0000256" key="3">
    <source>
        <dbReference type="ARBA" id="ARBA00022692"/>
    </source>
</evidence>
<comment type="caution">
    <text evidence="9">The sequence shown here is derived from an EMBL/GenBank/DDBJ whole genome shotgun (WGS) entry which is preliminary data.</text>
</comment>
<dbReference type="PANTHER" id="PTHR30572:SF18">
    <property type="entry name" value="ABC-TYPE MACROLIDE FAMILY EXPORT SYSTEM PERMEASE COMPONENT 2"/>
    <property type="match status" value="1"/>
</dbReference>
<dbReference type="RefSeq" id="WP_324179681.1">
    <property type="nucleotide sequence ID" value="NZ_BAABAW010000007.1"/>
</dbReference>
<dbReference type="EMBL" id="JAYKLX010000004">
    <property type="protein sequence ID" value="MEB3345649.1"/>
    <property type="molecule type" value="Genomic_DNA"/>
</dbReference>
<proteinExistence type="predicted"/>
<evidence type="ECO:0000313" key="10">
    <source>
        <dbReference type="Proteomes" id="UP001327027"/>
    </source>
</evidence>
<comment type="subcellular location">
    <subcellularLocation>
        <location evidence="1">Cell membrane</location>
        <topology evidence="1">Multi-pass membrane protein</topology>
    </subcellularLocation>
</comment>
<keyword evidence="10" id="KW-1185">Reference proteome</keyword>